<gene>
    <name evidence="3" type="ORF">SK128_013562</name>
</gene>
<feature type="domain" description="Chitin-binding type-2" evidence="2">
    <location>
        <begin position="1602"/>
        <end position="1662"/>
    </location>
</feature>
<feature type="region of interest" description="Disordered" evidence="1">
    <location>
        <begin position="1359"/>
        <end position="1384"/>
    </location>
</feature>
<dbReference type="GO" id="GO:0008061">
    <property type="term" value="F:chitin binding"/>
    <property type="evidence" value="ECO:0007669"/>
    <property type="project" value="InterPro"/>
</dbReference>
<dbReference type="GO" id="GO:0005576">
    <property type="term" value="C:extracellular region"/>
    <property type="evidence" value="ECO:0007669"/>
    <property type="project" value="InterPro"/>
</dbReference>
<dbReference type="SMART" id="SM00494">
    <property type="entry name" value="ChtBD2"/>
    <property type="match status" value="1"/>
</dbReference>
<feature type="compositionally biased region" description="Polar residues" evidence="1">
    <location>
        <begin position="182"/>
        <end position="194"/>
    </location>
</feature>
<dbReference type="Proteomes" id="UP001381693">
    <property type="component" value="Unassembled WGS sequence"/>
</dbReference>
<feature type="compositionally biased region" description="Basic and acidic residues" evidence="1">
    <location>
        <begin position="65"/>
        <end position="88"/>
    </location>
</feature>
<feature type="compositionally biased region" description="Low complexity" evidence="1">
    <location>
        <begin position="1359"/>
        <end position="1368"/>
    </location>
</feature>
<evidence type="ECO:0000256" key="1">
    <source>
        <dbReference type="SAM" id="MobiDB-lite"/>
    </source>
</evidence>
<feature type="compositionally biased region" description="Polar residues" evidence="1">
    <location>
        <begin position="531"/>
        <end position="545"/>
    </location>
</feature>
<feature type="region of interest" description="Disordered" evidence="1">
    <location>
        <begin position="563"/>
        <end position="821"/>
    </location>
</feature>
<name>A0AAN8XK82_HALRR</name>
<dbReference type="PANTHER" id="PTHR22933:SF43">
    <property type="entry name" value="LP10131P"/>
    <property type="match status" value="1"/>
</dbReference>
<feature type="non-terminal residue" evidence="3">
    <location>
        <position position="1"/>
    </location>
</feature>
<comment type="caution">
    <text evidence="3">The sequence shown here is derived from an EMBL/GenBank/DDBJ whole genome shotgun (WGS) entry which is preliminary data.</text>
</comment>
<dbReference type="Pfam" id="PF01607">
    <property type="entry name" value="CBM_14"/>
    <property type="match status" value="1"/>
</dbReference>
<feature type="region of interest" description="Disordered" evidence="1">
    <location>
        <begin position="453"/>
        <end position="501"/>
    </location>
</feature>
<dbReference type="PROSITE" id="PS50940">
    <property type="entry name" value="CHIT_BIND_II"/>
    <property type="match status" value="1"/>
</dbReference>
<dbReference type="InterPro" id="IPR052976">
    <property type="entry name" value="Scoloptoxin-like"/>
</dbReference>
<evidence type="ECO:0000259" key="2">
    <source>
        <dbReference type="PROSITE" id="PS50940"/>
    </source>
</evidence>
<accession>A0AAN8XK82</accession>
<dbReference type="InterPro" id="IPR036508">
    <property type="entry name" value="Chitin-bd_dom_sf"/>
</dbReference>
<evidence type="ECO:0000313" key="4">
    <source>
        <dbReference type="Proteomes" id="UP001381693"/>
    </source>
</evidence>
<sequence length="1736" mass="195907">LVCVWFPCCEGKEHDENTHLTLESWVAAIHAPAPVSDGHSHSSFLRRSSVLLEEPSSHVSETEDEGKLGEKITEDTSVQDELKQEHHKPTSMANNNTSKNYDIHSENKQGEEKDFEYESTSTSNKEEEAKVNINSNVDSAGNGPKLVRSPAIPLLDHESVLESVSVSTQESKGPPGIKISKSDSVVNEQEQNVTGHHPVKTSNDHEEDQVTSSSSTSVATARMLLVPDGPTAANNLSINSGYHLTWRLTDTNLLEDLAGRIAPTGEGNAPKANPNRSGELQEEKQEAIFHEAASKVVVTRVRPPGQINMPAAKENCQEENSWACLTTKERIQLRQKLLKDLETSYNIPLPSRIRYRLKKKPSIYTSKKPNTRFDIGIPDIYETEVQVTPKYKNKMEAFPTVGYPENDYRVAADISHQQYLPTPARPSYVPIEALITTPKYSESDHNEEVRSYIPLQRNSGSEKSPNLVYHPPRRPPGSTRHRQDGLLKRPTPGRPYFFTPATDRVPIHAHLQYRRPVSFKYKRTSNERNNQDTYEPPTRSYTTESYPIMTPASPYSVKVSMATQHETPPKYTNPPDEYTPKESEYIAPKDPYIEPSEKYIPPTKEYQAPPSDGQTKYTEPPREYIPPIIKNEPYQEKANHPGHKSTPIPYSEPPRNYLPPNQHYSLPGKEHDPSKEHGQPAKVQHYVPPSIPHVESNPPVKGYEEPPLKYLPPNKDYEAPHHISEHTHPVPPINYLPPNKEYSPHTRAPGKGGYRRRRPMKRKRKQKKRPTPPSKIYLPPNKDNEEHVESQGYQTPPGYEETKNSYEPPSKENVVSKPYNDISDSHPVTTIASVMYTTPARTYSPSLESYEAPALIYTTPIPGYVPPSKKAEYKPPHSSFHTPEYVPPRLPTPQAGIYEKPKTSYEVPSQKYELPIKGYIITPPNPEPHNGDIPTWLMHLQGPNPTLLEDKPKAHLLNPTPPPGYHPKHSTREEHFPGTQSPHGYDYHPPVIPLKTSSKHGYPTPVPTYSPTPGYHAPEPTYAPPKKNYNAPELVYIPPRIPHHSTPKPGYHAPEPTYALPTKNYNAPEPAYIPPKIPHHSTLKPGYHAPEPTYAPPKQELHVPIPTHASHKVDYNIPERAYVPPKEDHPPLYYATSKPGYQFPNSTYVTPNPGYAPEPTYAPPRKEHVTPQVNYVPPSYNFHTSPKPSFHAHDTHSLPKAGYYIPQPGYATPKPGYHAPEPTYTPKPEYKLHVTPSPGYHISKPTYVPPKYEGYMPDVTYKPPVLDDTHGPIHHAPSPTYKQPVHTAPIVTTTYSPPRTYGPPESDSVKLPAYVPPTAPHTDKYVPPNYKSTPKTSYIPPPPPPIHIPIDPDYLPLPKKPSSSYLLPQQEYHPPAPYDKSTPKPLDVHLALGAPELPHPTPQHAITPKPGYVPPSIPKGEYVAPEPPKQYIPPQIPPQTHHVTTYKPHLDTKIKDLQDFSYPGTGKVHHVTLAPYIAGNVSATYAPPVYTPSTYGPGYNDLPVTSKPLIQTIPHDDDYYYYYYYYDDDDDDYYYYDDDDYYYYYDDYDYGPLQQKPVPHNLLSNADYDIIDNEIYDFGYIAGIPGRAGRDYPILSYIPLTSFGCDLVADYPGYYADMEAGCQVFHICHRNGRQDSFLCPNGTIFNQKYFVCDWWYNFQCEDAPFFYPVNAAIGQPGVPLHRNAFEPDLRAAQILPPLDPHHQQIIHATPLPAHHTIPAPHNHLRPHVLTIAPHHA</sequence>
<feature type="compositionally biased region" description="Polar residues" evidence="1">
    <location>
        <begin position="91"/>
        <end position="100"/>
    </location>
</feature>
<feature type="region of interest" description="Disordered" evidence="1">
    <location>
        <begin position="52"/>
        <end position="130"/>
    </location>
</feature>
<organism evidence="3 4">
    <name type="scientific">Halocaridina rubra</name>
    <name type="common">Hawaiian red shrimp</name>
    <dbReference type="NCBI Taxonomy" id="373956"/>
    <lineage>
        <taxon>Eukaryota</taxon>
        <taxon>Metazoa</taxon>
        <taxon>Ecdysozoa</taxon>
        <taxon>Arthropoda</taxon>
        <taxon>Crustacea</taxon>
        <taxon>Multicrustacea</taxon>
        <taxon>Malacostraca</taxon>
        <taxon>Eumalacostraca</taxon>
        <taxon>Eucarida</taxon>
        <taxon>Decapoda</taxon>
        <taxon>Pleocyemata</taxon>
        <taxon>Caridea</taxon>
        <taxon>Atyoidea</taxon>
        <taxon>Atyidae</taxon>
        <taxon>Halocaridina</taxon>
    </lineage>
</organism>
<dbReference type="InterPro" id="IPR002557">
    <property type="entry name" value="Chitin-bd_dom"/>
</dbReference>
<feature type="compositionally biased region" description="Basic and acidic residues" evidence="1">
    <location>
        <begin position="101"/>
        <end position="112"/>
    </location>
</feature>
<feature type="region of interest" description="Disordered" evidence="1">
    <location>
        <begin position="165"/>
        <end position="216"/>
    </location>
</feature>
<protein>
    <recommendedName>
        <fullName evidence="2">Chitin-binding type-2 domain-containing protein</fullName>
    </recommendedName>
</protein>
<feature type="compositionally biased region" description="Basic and acidic residues" evidence="1">
    <location>
        <begin position="668"/>
        <end position="679"/>
    </location>
</feature>
<evidence type="ECO:0000313" key="3">
    <source>
        <dbReference type="EMBL" id="KAK7085962.1"/>
    </source>
</evidence>
<feature type="compositionally biased region" description="Basic and acidic residues" evidence="1">
    <location>
        <begin position="715"/>
        <end position="728"/>
    </location>
</feature>
<proteinExistence type="predicted"/>
<dbReference type="EMBL" id="JAXCGZ010000450">
    <property type="protein sequence ID" value="KAK7085962.1"/>
    <property type="molecule type" value="Genomic_DNA"/>
</dbReference>
<feature type="compositionally biased region" description="Basic residues" evidence="1">
    <location>
        <begin position="753"/>
        <end position="770"/>
    </location>
</feature>
<feature type="region of interest" description="Disordered" evidence="1">
    <location>
        <begin position="519"/>
        <end position="547"/>
    </location>
</feature>
<dbReference type="PANTHER" id="PTHR22933">
    <property type="entry name" value="FI18007P1-RELATED"/>
    <property type="match status" value="1"/>
</dbReference>
<keyword evidence="4" id="KW-1185">Reference proteome</keyword>
<dbReference type="Gene3D" id="2.170.140.10">
    <property type="entry name" value="Chitin binding domain"/>
    <property type="match status" value="1"/>
</dbReference>
<dbReference type="SUPFAM" id="SSF57625">
    <property type="entry name" value="Invertebrate chitin-binding proteins"/>
    <property type="match status" value="1"/>
</dbReference>
<reference evidence="3 4" key="1">
    <citation type="submission" date="2023-11" db="EMBL/GenBank/DDBJ databases">
        <title>Halocaridina rubra genome assembly.</title>
        <authorList>
            <person name="Smith C."/>
        </authorList>
    </citation>
    <scope>NUCLEOTIDE SEQUENCE [LARGE SCALE GENOMIC DNA]</scope>
    <source>
        <strain evidence="3">EP-1</strain>
        <tissue evidence="3">Whole</tissue>
    </source>
</reference>